<dbReference type="PANTHER" id="PTHR13707:SF23">
    <property type="entry name" value="SUCCINYL-COA:3-KETOACID-COENZYME A TRANSFERASE"/>
    <property type="match status" value="1"/>
</dbReference>
<proteinExistence type="predicted"/>
<evidence type="ECO:0000313" key="1">
    <source>
        <dbReference type="EMBL" id="CAI8001010.1"/>
    </source>
</evidence>
<dbReference type="GO" id="GO:0008260">
    <property type="term" value="F:succinyl-CoA:3-oxo-acid CoA-transferase activity"/>
    <property type="evidence" value="ECO:0007669"/>
    <property type="project" value="TreeGrafter"/>
</dbReference>
<dbReference type="SMART" id="SM00882">
    <property type="entry name" value="CoA_trans"/>
    <property type="match status" value="1"/>
</dbReference>
<name>A0AA35W0C0_GEOBA</name>
<evidence type="ECO:0000313" key="2">
    <source>
        <dbReference type="Proteomes" id="UP001174909"/>
    </source>
</evidence>
<protein>
    <submittedName>
        <fullName evidence="1">Succinyl-CoA:3-ketoacid coenzyme A transferase 1, mitochondrial</fullName>
    </submittedName>
</protein>
<dbReference type="EMBL" id="CASHTH010000422">
    <property type="protein sequence ID" value="CAI8001010.1"/>
    <property type="molecule type" value="Genomic_DNA"/>
</dbReference>
<sequence>MKVMLQSENGVLGLGPFLFEGEEDADLINARKETVSVLDGRSFFSSDESFAMIRGLFLDMTMLGAMQVCQVSQYGNWMIPGKMVRGMGGAMDLVSSPTTRVVATMEHTAKCGCCVGRSSKDLPLTGKNVVDLIVTEMVYKPAFQCISFCCAPLSLPPCDWVSTTSCF</sequence>
<dbReference type="Gene3D" id="3.40.1080.10">
    <property type="entry name" value="Glutaconate Coenzyme A-transferase"/>
    <property type="match status" value="1"/>
</dbReference>
<gene>
    <name evidence="1" type="ORF">GBAR_LOCUS3095</name>
</gene>
<dbReference type="PANTHER" id="PTHR13707">
    <property type="entry name" value="KETOACID-COENZYME A TRANSFERASE"/>
    <property type="match status" value="1"/>
</dbReference>
<dbReference type="InterPro" id="IPR004165">
    <property type="entry name" value="CoA_trans_fam_I"/>
</dbReference>
<dbReference type="GO" id="GO:0005739">
    <property type="term" value="C:mitochondrion"/>
    <property type="evidence" value="ECO:0007669"/>
    <property type="project" value="TreeGrafter"/>
</dbReference>
<comment type="caution">
    <text evidence="1">The sequence shown here is derived from an EMBL/GenBank/DDBJ whole genome shotgun (WGS) entry which is preliminary data.</text>
</comment>
<keyword evidence="2" id="KW-1185">Reference proteome</keyword>
<reference evidence="1" key="1">
    <citation type="submission" date="2023-03" db="EMBL/GenBank/DDBJ databases">
        <authorList>
            <person name="Steffen K."/>
            <person name="Cardenas P."/>
        </authorList>
    </citation>
    <scope>NUCLEOTIDE SEQUENCE</scope>
</reference>
<dbReference type="InterPro" id="IPR037171">
    <property type="entry name" value="NagB/RpiA_transferase-like"/>
</dbReference>
<dbReference type="AlphaFoldDB" id="A0AA35W0C0"/>
<dbReference type="InterPro" id="IPR004164">
    <property type="entry name" value="CoA_transf_AS"/>
</dbReference>
<dbReference type="Proteomes" id="UP001174909">
    <property type="component" value="Unassembled WGS sequence"/>
</dbReference>
<keyword evidence="1" id="KW-0808">Transferase</keyword>
<accession>A0AA35W0C0</accession>
<dbReference type="Pfam" id="PF01144">
    <property type="entry name" value="CoA_trans"/>
    <property type="match status" value="1"/>
</dbReference>
<organism evidence="1 2">
    <name type="scientific">Geodia barretti</name>
    <name type="common">Barrett's horny sponge</name>
    <dbReference type="NCBI Taxonomy" id="519541"/>
    <lineage>
        <taxon>Eukaryota</taxon>
        <taxon>Metazoa</taxon>
        <taxon>Porifera</taxon>
        <taxon>Demospongiae</taxon>
        <taxon>Heteroscleromorpha</taxon>
        <taxon>Tetractinellida</taxon>
        <taxon>Astrophorina</taxon>
        <taxon>Geodiidae</taxon>
        <taxon>Geodia</taxon>
    </lineage>
</organism>
<dbReference type="SUPFAM" id="SSF100950">
    <property type="entry name" value="NagB/RpiA/CoA transferase-like"/>
    <property type="match status" value="1"/>
</dbReference>
<dbReference type="PROSITE" id="PS01274">
    <property type="entry name" value="COA_TRANSF_2"/>
    <property type="match status" value="1"/>
</dbReference>